<evidence type="ECO:0000313" key="9">
    <source>
        <dbReference type="Proteomes" id="UP001209540"/>
    </source>
</evidence>
<protein>
    <submittedName>
        <fullName evidence="8">Major facilitator superfamily domain-containing protein</fullName>
    </submittedName>
</protein>
<evidence type="ECO:0000313" key="8">
    <source>
        <dbReference type="EMBL" id="KAI9259551.1"/>
    </source>
</evidence>
<feature type="transmembrane region" description="Helical" evidence="6">
    <location>
        <begin position="280"/>
        <end position="299"/>
    </location>
</feature>
<evidence type="ECO:0000259" key="7">
    <source>
        <dbReference type="Pfam" id="PF12832"/>
    </source>
</evidence>
<feature type="transmembrane region" description="Helical" evidence="6">
    <location>
        <begin position="311"/>
        <end position="329"/>
    </location>
</feature>
<dbReference type="Proteomes" id="UP001209540">
    <property type="component" value="Unassembled WGS sequence"/>
</dbReference>
<evidence type="ECO:0000256" key="1">
    <source>
        <dbReference type="ARBA" id="ARBA00004141"/>
    </source>
</evidence>
<dbReference type="PANTHER" id="PTHR16172">
    <property type="entry name" value="MAJOR FACILITATOR SUPERFAMILY DOMAIN-CONTAINING PROTEIN 6-LIKE"/>
    <property type="match status" value="1"/>
</dbReference>
<keyword evidence="4 6" id="KW-1133">Transmembrane helix</keyword>
<comment type="subcellular location">
    <subcellularLocation>
        <location evidence="1">Membrane</location>
        <topology evidence="1">Multi-pass membrane protein</topology>
    </subcellularLocation>
</comment>
<dbReference type="GO" id="GO:0016020">
    <property type="term" value="C:membrane"/>
    <property type="evidence" value="ECO:0007669"/>
    <property type="project" value="UniProtKB-SubCell"/>
</dbReference>
<evidence type="ECO:0000256" key="3">
    <source>
        <dbReference type="ARBA" id="ARBA00022692"/>
    </source>
</evidence>
<sequence length="463" mass="51512">MAESNHIPLFLGLKLLHVFSIGCIGSAQFYLPTFFSKVLNLGADKIGFILSIIPFVSCISFSLWMSWADKTQQYKKIMVINMLIGLMFILFISLVASITRNEWTTTLLVSISYFGYAFFAYPIVGTMVDCATLRVLGDRKQQLYGRQKSFTPVGFGASVFLTGLCIELWGPFAVFGVFATCVLTFVFICFITDLSPYPWPTTLKTTISHHDNNVVIDNQDEEDDEDIDKPSPSTSMWDFIEQPEAMRFFVVMTFLGITMGIVTGYLFLFIEKDLNGSPALVGLLGPLASCTEIVCFYFAKNIFKWLGPRKMLIIAHIVLVIRCIIYMITTTISSGAYLAAASQPLHGICFSFLWSAGVVEADNIAPPALKARAQGILGTAYLGLGAGIGALCGFAYEYWGGIGLWCLTMIITLVSLFIYTSSGIDRLFHWLCNIIRQRRRGAYTAIASHSRHNDEDIIKDDNE</sequence>
<keyword evidence="3 6" id="KW-0812">Transmembrane</keyword>
<evidence type="ECO:0000256" key="2">
    <source>
        <dbReference type="ARBA" id="ARBA00005241"/>
    </source>
</evidence>
<evidence type="ECO:0000256" key="5">
    <source>
        <dbReference type="ARBA" id="ARBA00023136"/>
    </source>
</evidence>
<feature type="domain" description="Major facilitator superfamily associated" evidence="7">
    <location>
        <begin position="13"/>
        <end position="400"/>
    </location>
</feature>
<accession>A0AAD5JY74</accession>
<feature type="transmembrane region" description="Helical" evidence="6">
    <location>
        <begin position="46"/>
        <end position="65"/>
    </location>
</feature>
<comment type="caution">
    <text evidence="8">The sequence shown here is derived from an EMBL/GenBank/DDBJ whole genome shotgun (WGS) entry which is preliminary data.</text>
</comment>
<dbReference type="PANTHER" id="PTHR16172:SF41">
    <property type="entry name" value="MAJOR FACILITATOR SUPERFAMILY DOMAIN-CONTAINING PROTEIN 6-LIKE"/>
    <property type="match status" value="1"/>
</dbReference>
<dbReference type="InterPro" id="IPR036259">
    <property type="entry name" value="MFS_trans_sf"/>
</dbReference>
<gene>
    <name evidence="8" type="ORF">BDA99DRAFT_605881</name>
</gene>
<evidence type="ECO:0000256" key="4">
    <source>
        <dbReference type="ARBA" id="ARBA00022989"/>
    </source>
</evidence>
<keyword evidence="9" id="KW-1185">Reference proteome</keyword>
<keyword evidence="5 6" id="KW-0472">Membrane</keyword>
<dbReference type="Gene3D" id="1.20.1250.20">
    <property type="entry name" value="MFS general substrate transporter like domains"/>
    <property type="match status" value="2"/>
</dbReference>
<comment type="similarity">
    <text evidence="2">Belongs to the major facilitator superfamily. MFSD6 family.</text>
</comment>
<dbReference type="EMBL" id="JAIXMP010000017">
    <property type="protein sequence ID" value="KAI9259551.1"/>
    <property type="molecule type" value="Genomic_DNA"/>
</dbReference>
<feature type="transmembrane region" description="Helical" evidence="6">
    <location>
        <begin position="248"/>
        <end position="268"/>
    </location>
</feature>
<name>A0AAD5JY74_9FUNG</name>
<feature type="transmembrane region" description="Helical" evidence="6">
    <location>
        <begin position="175"/>
        <end position="194"/>
    </location>
</feature>
<dbReference type="InterPro" id="IPR051717">
    <property type="entry name" value="MFS_MFSD6"/>
</dbReference>
<proteinExistence type="inferred from homology"/>
<dbReference type="Pfam" id="PF12832">
    <property type="entry name" value="MFS_1_like"/>
    <property type="match status" value="1"/>
</dbReference>
<evidence type="ECO:0000256" key="6">
    <source>
        <dbReference type="SAM" id="Phobius"/>
    </source>
</evidence>
<feature type="transmembrane region" description="Helical" evidence="6">
    <location>
        <begin position="7"/>
        <end position="31"/>
    </location>
</feature>
<feature type="transmembrane region" description="Helical" evidence="6">
    <location>
        <begin position="149"/>
        <end position="169"/>
    </location>
</feature>
<dbReference type="SUPFAM" id="SSF103473">
    <property type="entry name" value="MFS general substrate transporter"/>
    <property type="match status" value="1"/>
</dbReference>
<feature type="transmembrane region" description="Helical" evidence="6">
    <location>
        <begin position="77"/>
        <end position="98"/>
    </location>
</feature>
<reference evidence="8" key="2">
    <citation type="submission" date="2023-02" db="EMBL/GenBank/DDBJ databases">
        <authorList>
            <consortium name="DOE Joint Genome Institute"/>
            <person name="Mondo S.J."/>
            <person name="Chang Y."/>
            <person name="Wang Y."/>
            <person name="Ahrendt S."/>
            <person name="Andreopoulos W."/>
            <person name="Barry K."/>
            <person name="Beard J."/>
            <person name="Benny G.L."/>
            <person name="Blankenship S."/>
            <person name="Bonito G."/>
            <person name="Cuomo C."/>
            <person name="Desiro A."/>
            <person name="Gervers K.A."/>
            <person name="Hundley H."/>
            <person name="Kuo A."/>
            <person name="LaButti K."/>
            <person name="Lang B.F."/>
            <person name="Lipzen A."/>
            <person name="O'Donnell K."/>
            <person name="Pangilinan J."/>
            <person name="Reynolds N."/>
            <person name="Sandor L."/>
            <person name="Smith M.W."/>
            <person name="Tsang A."/>
            <person name="Grigoriev I.V."/>
            <person name="Stajich J.E."/>
            <person name="Spatafora J.W."/>
        </authorList>
    </citation>
    <scope>NUCLEOTIDE SEQUENCE</scope>
    <source>
        <strain evidence="8">RSA 2281</strain>
    </source>
</reference>
<dbReference type="InterPro" id="IPR024989">
    <property type="entry name" value="MFS_assoc_dom"/>
</dbReference>
<organism evidence="8 9">
    <name type="scientific">Phascolomyces articulosus</name>
    <dbReference type="NCBI Taxonomy" id="60185"/>
    <lineage>
        <taxon>Eukaryota</taxon>
        <taxon>Fungi</taxon>
        <taxon>Fungi incertae sedis</taxon>
        <taxon>Mucoromycota</taxon>
        <taxon>Mucoromycotina</taxon>
        <taxon>Mucoromycetes</taxon>
        <taxon>Mucorales</taxon>
        <taxon>Lichtheimiaceae</taxon>
        <taxon>Phascolomyces</taxon>
    </lineage>
</organism>
<reference evidence="8" key="1">
    <citation type="journal article" date="2022" name="IScience">
        <title>Evolution of zygomycete secretomes and the origins of terrestrial fungal ecologies.</title>
        <authorList>
            <person name="Chang Y."/>
            <person name="Wang Y."/>
            <person name="Mondo S."/>
            <person name="Ahrendt S."/>
            <person name="Andreopoulos W."/>
            <person name="Barry K."/>
            <person name="Beard J."/>
            <person name="Benny G.L."/>
            <person name="Blankenship S."/>
            <person name="Bonito G."/>
            <person name="Cuomo C."/>
            <person name="Desiro A."/>
            <person name="Gervers K.A."/>
            <person name="Hundley H."/>
            <person name="Kuo A."/>
            <person name="LaButti K."/>
            <person name="Lang B.F."/>
            <person name="Lipzen A."/>
            <person name="O'Donnell K."/>
            <person name="Pangilinan J."/>
            <person name="Reynolds N."/>
            <person name="Sandor L."/>
            <person name="Smith M.E."/>
            <person name="Tsang A."/>
            <person name="Grigoriev I.V."/>
            <person name="Stajich J.E."/>
            <person name="Spatafora J.W."/>
        </authorList>
    </citation>
    <scope>NUCLEOTIDE SEQUENCE</scope>
    <source>
        <strain evidence="8">RSA 2281</strain>
    </source>
</reference>
<feature type="transmembrane region" description="Helical" evidence="6">
    <location>
        <begin position="402"/>
        <end position="419"/>
    </location>
</feature>
<dbReference type="AlphaFoldDB" id="A0AAD5JY74"/>
<feature type="transmembrane region" description="Helical" evidence="6">
    <location>
        <begin position="118"/>
        <end position="137"/>
    </location>
</feature>
<feature type="transmembrane region" description="Helical" evidence="6">
    <location>
        <begin position="375"/>
        <end position="396"/>
    </location>
</feature>